<evidence type="ECO:0000313" key="4">
    <source>
        <dbReference type="EMBL" id="KZT56989.1"/>
    </source>
</evidence>
<gene>
    <name evidence="4" type="ORF">CALCODRAFT_524115</name>
</gene>
<feature type="binding site" evidence="2">
    <location>
        <begin position="240"/>
        <end position="243"/>
    </location>
    <ligand>
        <name>substrate</name>
    </ligand>
</feature>
<evidence type="ECO:0000256" key="2">
    <source>
        <dbReference type="PIRSR" id="PIRSR600246-2"/>
    </source>
</evidence>
<dbReference type="GO" id="GO:0016787">
    <property type="term" value="F:hydrolase activity"/>
    <property type="evidence" value="ECO:0007669"/>
    <property type="project" value="InterPro"/>
</dbReference>
<proteinExistence type="predicted"/>
<dbReference type="PANTHER" id="PTHR10188">
    <property type="entry name" value="L-ASPARAGINASE"/>
    <property type="match status" value="1"/>
</dbReference>
<organism evidence="4 5">
    <name type="scientific">Calocera cornea HHB12733</name>
    <dbReference type="NCBI Taxonomy" id="1353952"/>
    <lineage>
        <taxon>Eukaryota</taxon>
        <taxon>Fungi</taxon>
        <taxon>Dikarya</taxon>
        <taxon>Basidiomycota</taxon>
        <taxon>Agaricomycotina</taxon>
        <taxon>Dacrymycetes</taxon>
        <taxon>Dacrymycetales</taxon>
        <taxon>Dacrymycetaceae</taxon>
        <taxon>Calocera</taxon>
    </lineage>
</organism>
<dbReference type="SUPFAM" id="SSF56235">
    <property type="entry name" value="N-terminal nucleophile aminohydrolases (Ntn hydrolases)"/>
    <property type="match status" value="1"/>
</dbReference>
<dbReference type="EMBL" id="KV423969">
    <property type="protein sequence ID" value="KZT56989.1"/>
    <property type="molecule type" value="Genomic_DNA"/>
</dbReference>
<feature type="binding site" evidence="2">
    <location>
        <begin position="283"/>
        <end position="286"/>
    </location>
    <ligand>
        <name>substrate</name>
    </ligand>
</feature>
<keyword evidence="5" id="KW-1185">Reference proteome</keyword>
<dbReference type="Proteomes" id="UP000076842">
    <property type="component" value="Unassembled WGS sequence"/>
</dbReference>
<dbReference type="GO" id="GO:0005737">
    <property type="term" value="C:cytoplasm"/>
    <property type="evidence" value="ECO:0007669"/>
    <property type="project" value="TreeGrafter"/>
</dbReference>
<feature type="site" description="Cleavage; by autolysis" evidence="3">
    <location>
        <begin position="211"/>
        <end position="212"/>
    </location>
</feature>
<accession>A0A165FNG6</accession>
<protein>
    <submittedName>
        <fullName evidence="4">L-asparaginase</fullName>
    </submittedName>
</protein>
<dbReference type="Gene3D" id="3.60.20.30">
    <property type="entry name" value="(Glycosyl)asparaginase"/>
    <property type="match status" value="1"/>
</dbReference>
<evidence type="ECO:0000256" key="1">
    <source>
        <dbReference type="PIRSR" id="PIRSR600246-1"/>
    </source>
</evidence>
<dbReference type="FunCoup" id="A0A165FNG6">
    <property type="interactions" value="28"/>
</dbReference>
<dbReference type="STRING" id="1353952.A0A165FNG6"/>
<name>A0A165FNG6_9BASI</name>
<reference evidence="4 5" key="1">
    <citation type="journal article" date="2016" name="Mol. Biol. Evol.">
        <title>Comparative Genomics of Early-Diverging Mushroom-Forming Fungi Provides Insights into the Origins of Lignocellulose Decay Capabilities.</title>
        <authorList>
            <person name="Nagy L.G."/>
            <person name="Riley R."/>
            <person name="Tritt A."/>
            <person name="Adam C."/>
            <person name="Daum C."/>
            <person name="Floudas D."/>
            <person name="Sun H."/>
            <person name="Yadav J.S."/>
            <person name="Pangilinan J."/>
            <person name="Larsson K.H."/>
            <person name="Matsuura K."/>
            <person name="Barry K."/>
            <person name="Labutti K."/>
            <person name="Kuo R."/>
            <person name="Ohm R.A."/>
            <person name="Bhattacharya S.S."/>
            <person name="Shirouzu T."/>
            <person name="Yoshinaga Y."/>
            <person name="Martin F.M."/>
            <person name="Grigoriev I.V."/>
            <person name="Hibbett D.S."/>
        </authorList>
    </citation>
    <scope>NUCLEOTIDE SEQUENCE [LARGE SCALE GENOMIC DNA]</scope>
    <source>
        <strain evidence="4 5">HHB12733</strain>
    </source>
</reference>
<dbReference type="InterPro" id="IPR000246">
    <property type="entry name" value="Peptidase_T2"/>
</dbReference>
<dbReference type="OrthoDB" id="2262349at2759"/>
<dbReference type="AlphaFoldDB" id="A0A165FNG6"/>
<dbReference type="InterPro" id="IPR029055">
    <property type="entry name" value="Ntn_hydrolases_N"/>
</dbReference>
<sequence>MKWEEAKPKHHGKEVKPVLVIHGGAGIMRNDTPIEEQEKYRTALRGALKAGHAVLSAGGEAIDAVAAAVSFMEDCPLFNCGHGAVFTREGKNELETSIMLSKPPASTTVPIPPTRRGISITLIRRAKNPIQLARALYLSPQATPHTMMSGTTAEELGTTCGGPELMDPSYFWTEKRWKEHRRGLGLPEEPVPAHLAGKGADAGDMMINPKGTVGAVALDARGCIAAATSTGGMTNKIPGRVGDTPVMGAGFWAEEFEVSGWLKRKLHKVFKGTTKTGLGISCTGDGDYFIRRSAAAAIAHRMKFLGQPLSKASKIVIEQLRQDGGMGGLIAVDLAGNAAFPMNSPGMYRGIITEDGIPKVAIFDFEDLA</sequence>
<feature type="active site" description="Nucleophile" evidence="1">
    <location>
        <position position="212"/>
    </location>
</feature>
<dbReference type="CDD" id="cd04701">
    <property type="entry name" value="Asparaginase_2"/>
    <property type="match status" value="1"/>
</dbReference>
<evidence type="ECO:0000313" key="5">
    <source>
        <dbReference type="Proteomes" id="UP000076842"/>
    </source>
</evidence>
<dbReference type="PANTHER" id="PTHR10188:SF43">
    <property type="entry name" value="ASPARAGINASE (EUROFUNG)"/>
    <property type="match status" value="1"/>
</dbReference>
<dbReference type="Pfam" id="PF01112">
    <property type="entry name" value="Asparaginase_2"/>
    <property type="match status" value="2"/>
</dbReference>
<evidence type="ECO:0000256" key="3">
    <source>
        <dbReference type="PIRSR" id="PIRSR600246-3"/>
    </source>
</evidence>
<dbReference type="InParanoid" id="A0A165FNG6"/>